<gene>
    <name evidence="3" type="ORF">A3I48_04280</name>
</gene>
<evidence type="ECO:0000313" key="4">
    <source>
        <dbReference type="Proteomes" id="UP000178859"/>
    </source>
</evidence>
<dbReference type="EMBL" id="MFDT01000015">
    <property type="protein sequence ID" value="OGE64954.1"/>
    <property type="molecule type" value="Genomic_DNA"/>
</dbReference>
<dbReference type="PANTHER" id="PTHR46390">
    <property type="entry name" value="MANNOSE-1-PHOSPHATE GUANYLYLTRANSFERASE"/>
    <property type="match status" value="1"/>
</dbReference>
<dbReference type="InterPro" id="IPR054566">
    <property type="entry name" value="ManC/GMP-like_b-helix"/>
</dbReference>
<sequence length="360" mass="40767">MKIVVFAGGVGTRLWPLSRKNTPKQFEKMIDDKSMLQIAVSKVSPDFTWEDIYISTNTQYKDILIKQFPQIPEENLIFEPVMRDVGPAVGLMVANFIKKNPNEPIAILWGDHLIKKEEEFRKALKIAEKLIEKDPEKIVFVGQKPRFASVNLGYIEFGGEIKKEGEQPIYAFSGFKYRPDEEMAKTFLADGKHAWNLGYFVTTPKFLWKVFEEFAPDLFVKLKQISDTVGTPDYEKTLNDFYPQFEKISFDNAILEKLDPKNGLVLSVDIGWSDIGAWEALKEALAGSEEENITRGNVELVDSKDSLVFNYNDQLTVGIDLEGLLVINTGDVLLVCPKKSVPKIKKYVESLAGTPNEKLA</sequence>
<proteinExistence type="predicted"/>
<evidence type="ECO:0000259" key="1">
    <source>
        <dbReference type="Pfam" id="PF00483"/>
    </source>
</evidence>
<dbReference type="AlphaFoldDB" id="A0A1F5MHW6"/>
<comment type="caution">
    <text evidence="3">The sequence shown here is derived from an EMBL/GenBank/DDBJ whole genome shotgun (WGS) entry which is preliminary data.</text>
</comment>
<evidence type="ECO:0000259" key="2">
    <source>
        <dbReference type="Pfam" id="PF22640"/>
    </source>
</evidence>
<accession>A0A1F5MHW6</accession>
<organism evidence="3 4">
    <name type="scientific">Candidatus Daviesbacteria bacterium RIFCSPLOWO2_02_FULL_36_7</name>
    <dbReference type="NCBI Taxonomy" id="1797792"/>
    <lineage>
        <taxon>Bacteria</taxon>
        <taxon>Candidatus Daviesiibacteriota</taxon>
    </lineage>
</organism>
<dbReference type="InterPro" id="IPR051161">
    <property type="entry name" value="Mannose-6P_isomerase_type2"/>
</dbReference>
<reference evidence="3 4" key="1">
    <citation type="journal article" date="2016" name="Nat. Commun.">
        <title>Thousands of microbial genomes shed light on interconnected biogeochemical processes in an aquifer system.</title>
        <authorList>
            <person name="Anantharaman K."/>
            <person name="Brown C.T."/>
            <person name="Hug L.A."/>
            <person name="Sharon I."/>
            <person name="Castelle C.J."/>
            <person name="Probst A.J."/>
            <person name="Thomas B.C."/>
            <person name="Singh A."/>
            <person name="Wilkins M.J."/>
            <person name="Karaoz U."/>
            <person name="Brodie E.L."/>
            <person name="Williams K.H."/>
            <person name="Hubbard S.S."/>
            <person name="Banfield J.F."/>
        </authorList>
    </citation>
    <scope>NUCLEOTIDE SEQUENCE [LARGE SCALE GENOMIC DNA]</scope>
</reference>
<dbReference type="Pfam" id="PF00483">
    <property type="entry name" value="NTP_transferase"/>
    <property type="match status" value="1"/>
</dbReference>
<dbReference type="Proteomes" id="UP000178859">
    <property type="component" value="Unassembled WGS sequence"/>
</dbReference>
<feature type="domain" description="Nucleotidyl transferase" evidence="1">
    <location>
        <begin position="4"/>
        <end position="287"/>
    </location>
</feature>
<dbReference type="PANTHER" id="PTHR46390:SF1">
    <property type="entry name" value="MANNOSE-1-PHOSPHATE GUANYLYLTRANSFERASE"/>
    <property type="match status" value="1"/>
</dbReference>
<feature type="domain" description="MannoseP isomerase/GMP-like beta-helix" evidence="2">
    <location>
        <begin position="297"/>
        <end position="351"/>
    </location>
</feature>
<dbReference type="Gene3D" id="3.90.550.10">
    <property type="entry name" value="Spore Coat Polysaccharide Biosynthesis Protein SpsA, Chain A"/>
    <property type="match status" value="1"/>
</dbReference>
<dbReference type="GO" id="GO:0009298">
    <property type="term" value="P:GDP-mannose biosynthetic process"/>
    <property type="evidence" value="ECO:0007669"/>
    <property type="project" value="TreeGrafter"/>
</dbReference>
<dbReference type="InterPro" id="IPR005835">
    <property type="entry name" value="NTP_transferase_dom"/>
</dbReference>
<name>A0A1F5MHW6_9BACT</name>
<dbReference type="SUPFAM" id="SSF159283">
    <property type="entry name" value="Guanosine diphospho-D-mannose pyrophosphorylase/mannose-6-phosphate isomerase linker domain"/>
    <property type="match status" value="1"/>
</dbReference>
<dbReference type="InterPro" id="IPR029044">
    <property type="entry name" value="Nucleotide-diphossugar_trans"/>
</dbReference>
<dbReference type="SUPFAM" id="SSF53448">
    <property type="entry name" value="Nucleotide-diphospho-sugar transferases"/>
    <property type="match status" value="1"/>
</dbReference>
<evidence type="ECO:0000313" key="3">
    <source>
        <dbReference type="EMBL" id="OGE64954.1"/>
    </source>
</evidence>
<protein>
    <submittedName>
        <fullName evidence="3">Uncharacterized protein</fullName>
    </submittedName>
</protein>
<dbReference type="GO" id="GO:0004475">
    <property type="term" value="F:mannose-1-phosphate guanylyltransferase (GTP) activity"/>
    <property type="evidence" value="ECO:0007669"/>
    <property type="project" value="TreeGrafter"/>
</dbReference>
<dbReference type="Pfam" id="PF22640">
    <property type="entry name" value="ManC_GMP_beta-helix"/>
    <property type="match status" value="1"/>
</dbReference>